<dbReference type="InterPro" id="IPR004095">
    <property type="entry name" value="TGS"/>
</dbReference>
<dbReference type="GO" id="GO:0042594">
    <property type="term" value="P:response to starvation"/>
    <property type="evidence" value="ECO:0007669"/>
    <property type="project" value="TreeGrafter"/>
</dbReference>
<dbReference type="SUPFAM" id="SSF109604">
    <property type="entry name" value="HD-domain/PDEase-like"/>
    <property type="match status" value="1"/>
</dbReference>
<dbReference type="SMART" id="SM00471">
    <property type="entry name" value="HDc"/>
    <property type="match status" value="1"/>
</dbReference>
<dbReference type="GO" id="GO:0005886">
    <property type="term" value="C:plasma membrane"/>
    <property type="evidence" value="ECO:0007669"/>
    <property type="project" value="TreeGrafter"/>
</dbReference>
<gene>
    <name evidence="4" type="ORF">SAMN05661003_11146</name>
</gene>
<reference evidence="5" key="1">
    <citation type="submission" date="2016-10" db="EMBL/GenBank/DDBJ databases">
        <authorList>
            <person name="Varghese N."/>
            <person name="Submissions S."/>
        </authorList>
    </citation>
    <scope>NUCLEOTIDE SEQUENCE [LARGE SCALE GENOMIC DNA]</scope>
    <source>
        <strain evidence="5">DSM 8987</strain>
    </source>
</reference>
<dbReference type="EMBL" id="FNAQ01000011">
    <property type="protein sequence ID" value="SDE44481.1"/>
    <property type="molecule type" value="Genomic_DNA"/>
</dbReference>
<dbReference type="Pfam" id="PF13328">
    <property type="entry name" value="HD_4"/>
    <property type="match status" value="1"/>
</dbReference>
<dbReference type="FunFam" id="1.10.3210.10:FF:000001">
    <property type="entry name" value="GTP pyrophosphokinase RelA"/>
    <property type="match status" value="1"/>
</dbReference>
<accession>A0A1G7CYY9</accession>
<dbReference type="InterPro" id="IPR007685">
    <property type="entry name" value="RelA_SpoT"/>
</dbReference>
<dbReference type="SUPFAM" id="SSF81301">
    <property type="entry name" value="Nucleotidyltransferase"/>
    <property type="match status" value="1"/>
</dbReference>
<evidence type="ECO:0000259" key="2">
    <source>
        <dbReference type="SMART" id="SM00471"/>
    </source>
</evidence>
<dbReference type="RefSeq" id="WP_092079095.1">
    <property type="nucleotide sequence ID" value="NZ_CALFZY010000010.1"/>
</dbReference>
<evidence type="ECO:0000313" key="5">
    <source>
        <dbReference type="Proteomes" id="UP000243205"/>
    </source>
</evidence>
<dbReference type="InterPro" id="IPR012676">
    <property type="entry name" value="TGS-like"/>
</dbReference>
<sequence>MSDSAKQAIDAQHQEREMQRLMAEITELLVTHHGGSLSEQELDQGIDLLQAAYQLARSSHAEQRRKSGEPYFFHPLRVAHLAARNWMGFPSILAALLHDVVEDTPVTLEQVRLNFGDEVALLVNGLTKVEDLELNRGALKQETYRKQILVAIEDFRVLCLKLWDRVDNLRTIAALRPEKQVLIAEETRQIYIPLAKHLGMGRVADELEALALTVLYPRRAARYHRVQREVCRQTEAGLRKIRSEIQMECNRHQLNVMLKDHWRPFSLEGSANMTRGVSSLYSLDVLVDSTMDAYLALGVIHRLYSPITGKLRDHLSTPSQHGYQAIKTTVQCGEYRLRVQITTRKLGRFNESGVLAPGFEFRHENFAGLMRSLLEGETVFDTERLRLASASIQTYTPTGQPLILPEGSSALDFAFAIHEDLGLRAQRARINGQTRQLRTRLMDGDQVKIETLSEPAALPKWLDWAVTPRARNSIRRYLRSRVRSDSGSDPAPDHE</sequence>
<dbReference type="GO" id="GO:0015969">
    <property type="term" value="P:guanosine tetraphosphate metabolic process"/>
    <property type="evidence" value="ECO:0007669"/>
    <property type="project" value="InterPro"/>
</dbReference>
<dbReference type="GO" id="GO:0008728">
    <property type="term" value="F:GTP diphosphokinase activity"/>
    <property type="evidence" value="ECO:0007669"/>
    <property type="project" value="TreeGrafter"/>
</dbReference>
<feature type="domain" description="HD/PDEase" evidence="2">
    <location>
        <begin position="67"/>
        <end position="178"/>
    </location>
</feature>
<dbReference type="OrthoDB" id="9805041at2"/>
<keyword evidence="5" id="KW-1185">Reference proteome</keyword>
<dbReference type="PANTHER" id="PTHR21262:SF31">
    <property type="entry name" value="GTP PYROPHOSPHOKINASE"/>
    <property type="match status" value="1"/>
</dbReference>
<dbReference type="InterPro" id="IPR003607">
    <property type="entry name" value="HD/PDEase_dom"/>
</dbReference>
<organism evidence="4 5">
    <name type="scientific">Desulfuromonas thiophila</name>
    <dbReference type="NCBI Taxonomy" id="57664"/>
    <lineage>
        <taxon>Bacteria</taxon>
        <taxon>Pseudomonadati</taxon>
        <taxon>Thermodesulfobacteriota</taxon>
        <taxon>Desulfuromonadia</taxon>
        <taxon>Desulfuromonadales</taxon>
        <taxon>Desulfuromonadaceae</taxon>
        <taxon>Desulfuromonas</taxon>
    </lineage>
</organism>
<dbReference type="PANTHER" id="PTHR21262">
    <property type="entry name" value="GUANOSINE-3',5'-BIS DIPHOSPHATE 3'-PYROPHOSPHOHYDROLASE"/>
    <property type="match status" value="1"/>
</dbReference>
<evidence type="ECO:0000256" key="1">
    <source>
        <dbReference type="ARBA" id="ARBA00007476"/>
    </source>
</evidence>
<feature type="domain" description="RelA/SpoT" evidence="3">
    <location>
        <begin position="262"/>
        <end position="358"/>
    </location>
</feature>
<dbReference type="AlphaFoldDB" id="A0A1G7CYY9"/>
<proteinExistence type="inferred from homology"/>
<comment type="similarity">
    <text evidence="1">Belongs to the RelA/SpoT family.</text>
</comment>
<dbReference type="Pfam" id="PF04607">
    <property type="entry name" value="RelA_SpoT"/>
    <property type="match status" value="1"/>
</dbReference>
<evidence type="ECO:0008006" key="6">
    <source>
        <dbReference type="Google" id="ProtNLM"/>
    </source>
</evidence>
<protein>
    <recommendedName>
        <fullName evidence="6">GTP pyrophosphokinase</fullName>
    </recommendedName>
</protein>
<dbReference type="Proteomes" id="UP000243205">
    <property type="component" value="Unassembled WGS sequence"/>
</dbReference>
<name>A0A1G7CYY9_9BACT</name>
<dbReference type="SUPFAM" id="SSF81271">
    <property type="entry name" value="TGS-like"/>
    <property type="match status" value="1"/>
</dbReference>
<evidence type="ECO:0000313" key="4">
    <source>
        <dbReference type="EMBL" id="SDE44481.1"/>
    </source>
</evidence>
<evidence type="ECO:0000259" key="3">
    <source>
        <dbReference type="SMART" id="SM00954"/>
    </source>
</evidence>
<dbReference type="SMART" id="SM00954">
    <property type="entry name" value="RelA_SpoT"/>
    <property type="match status" value="1"/>
</dbReference>
<dbReference type="STRING" id="57664.SAMN05661003_11146"/>
<dbReference type="Pfam" id="PF02824">
    <property type="entry name" value="TGS"/>
    <property type="match status" value="1"/>
</dbReference>
<dbReference type="CDD" id="cd00077">
    <property type="entry name" value="HDc"/>
    <property type="match status" value="1"/>
</dbReference>
<dbReference type="Gene3D" id="3.30.460.10">
    <property type="entry name" value="Beta Polymerase, domain 2"/>
    <property type="match status" value="1"/>
</dbReference>
<dbReference type="Gene3D" id="1.10.3210.10">
    <property type="entry name" value="Hypothetical protein af1432"/>
    <property type="match status" value="1"/>
</dbReference>
<dbReference type="Gene3D" id="3.10.20.30">
    <property type="match status" value="1"/>
</dbReference>
<dbReference type="InterPro" id="IPR043519">
    <property type="entry name" value="NT_sf"/>
</dbReference>
<dbReference type="GO" id="GO:0008893">
    <property type="term" value="F:guanosine-3',5'-bis(diphosphate) 3'-diphosphatase activity"/>
    <property type="evidence" value="ECO:0007669"/>
    <property type="project" value="TreeGrafter"/>
</dbReference>
<dbReference type="InterPro" id="IPR012675">
    <property type="entry name" value="Beta-grasp_dom_sf"/>
</dbReference>